<evidence type="ECO:0000256" key="1">
    <source>
        <dbReference type="SAM" id="SignalP"/>
    </source>
</evidence>
<evidence type="ECO:0000313" key="3">
    <source>
        <dbReference type="Proteomes" id="UP001370490"/>
    </source>
</evidence>
<comment type="caution">
    <text evidence="2">The sequence shown here is derived from an EMBL/GenBank/DDBJ whole genome shotgun (WGS) entry which is preliminary data.</text>
</comment>
<feature type="chain" id="PRO_5042810503" description="Homing endonuclease LAGLIDADG domain-containing protein" evidence="1">
    <location>
        <begin position="17"/>
        <end position="204"/>
    </location>
</feature>
<feature type="signal peptide" evidence="1">
    <location>
        <begin position="1"/>
        <end position="16"/>
    </location>
</feature>
<dbReference type="AlphaFoldDB" id="A0AAN8VZ76"/>
<dbReference type="Proteomes" id="UP001370490">
    <property type="component" value="Unassembled WGS sequence"/>
</dbReference>
<accession>A0AAN8VZ76</accession>
<dbReference type="EMBL" id="JBAMMX010000007">
    <property type="protein sequence ID" value="KAK6936988.1"/>
    <property type="molecule type" value="Genomic_DNA"/>
</dbReference>
<protein>
    <recommendedName>
        <fullName evidence="4">Homing endonuclease LAGLIDADG domain-containing protein</fullName>
    </recommendedName>
</protein>
<evidence type="ECO:0008006" key="4">
    <source>
        <dbReference type="Google" id="ProtNLM"/>
    </source>
</evidence>
<proteinExistence type="predicted"/>
<name>A0AAN8VZ76_9MAGN</name>
<reference evidence="2 3" key="1">
    <citation type="submission" date="2023-12" db="EMBL/GenBank/DDBJ databases">
        <title>A high-quality genome assembly for Dillenia turbinata (Dilleniales).</title>
        <authorList>
            <person name="Chanderbali A."/>
        </authorList>
    </citation>
    <scope>NUCLEOTIDE SEQUENCE [LARGE SCALE GENOMIC DNA]</scope>
    <source>
        <strain evidence="2">LSX21</strain>
        <tissue evidence="2">Leaf</tissue>
    </source>
</reference>
<gene>
    <name evidence="2" type="ORF">RJ641_034018</name>
</gene>
<keyword evidence="1" id="KW-0732">Signal</keyword>
<evidence type="ECO:0000313" key="2">
    <source>
        <dbReference type="EMBL" id="KAK6936988.1"/>
    </source>
</evidence>
<organism evidence="2 3">
    <name type="scientific">Dillenia turbinata</name>
    <dbReference type="NCBI Taxonomy" id="194707"/>
    <lineage>
        <taxon>Eukaryota</taxon>
        <taxon>Viridiplantae</taxon>
        <taxon>Streptophyta</taxon>
        <taxon>Embryophyta</taxon>
        <taxon>Tracheophyta</taxon>
        <taxon>Spermatophyta</taxon>
        <taxon>Magnoliopsida</taxon>
        <taxon>eudicotyledons</taxon>
        <taxon>Gunneridae</taxon>
        <taxon>Pentapetalae</taxon>
        <taxon>Dilleniales</taxon>
        <taxon>Dilleniaceae</taxon>
        <taxon>Dillenia</taxon>
    </lineage>
</organism>
<sequence>MYLLLLISICVSPLFGQDGKEQHMIIESSDKLYYYLVDAGYRNKTGYLAPYKGKNIRYHLEDFHLARIRQLHQPHGFKEKFNFLHSSVEILLSVLLESKKLGDMPYYPIYVQTKIVLAAMTIHNYIRQKKCSRQWKHLILVIHEQQHLHHTTQMPNKTTKCTMKVMEVQGDNTNTINALNKLSSPIACSIAVKTRRFRPSFDTM</sequence>
<keyword evidence="3" id="KW-1185">Reference proteome</keyword>